<evidence type="ECO:0000256" key="2">
    <source>
        <dbReference type="SAM" id="SignalP"/>
    </source>
</evidence>
<comment type="caution">
    <text evidence="3">The sequence shown here is derived from an EMBL/GenBank/DDBJ whole genome shotgun (WGS) entry which is preliminary data.</text>
</comment>
<feature type="compositionally biased region" description="Acidic residues" evidence="1">
    <location>
        <begin position="453"/>
        <end position="471"/>
    </location>
</feature>
<evidence type="ECO:0000313" key="4">
    <source>
        <dbReference type="Proteomes" id="UP000266841"/>
    </source>
</evidence>
<sequence length="515" mass="56671">MKLSSAAALAVLAAFSSKVHAHNHVEENPQECVEDYDPDTDYFPSKWVPDETTDLLTVEYFNSYKIVTNKHADKSYLLYQCGTEPPADEVDKHHLVLSIPHRGGVVTTQTPQIPPMELLGLRREFKANFNNPKYVSSPCLNNLRDAGDVVDVYFEDESWGGPKTDAARAEFMAENPDVIVLAGPFGDAAADRTMAVSASQERTNVATFDWIGMYAALYNLEGQANHIIAGTKSRYECSARNAASVVADLPEEEKPTILWANYFSSGVKVGGEPAEGWSVAECPTDDHTYYCESAAHCGASIIARPEGVGFQDDYGYWYLTDEEFLELGKDAETFIFPSSNFGDIYNSKKEILDQFKSVQNENVYDTQGQGEHAWQETRLAEYDVVTQDMCAIAGTTGPGSLHVRRWFRSYFKEPIGSLGACDVDGGEIDLAYVPAQAQCTPFEVMAEPQQSDEPVDDADAVEEETSDEDVAEEKPEVEVVVDTEEPEVEVEEDSPASFRSVGLAAALAIAYPIIA</sequence>
<feature type="signal peptide" evidence="2">
    <location>
        <begin position="1"/>
        <end position="21"/>
    </location>
</feature>
<keyword evidence="4" id="KW-1185">Reference proteome</keyword>
<dbReference type="OrthoDB" id="409848at2759"/>
<evidence type="ECO:0008006" key="5">
    <source>
        <dbReference type="Google" id="ProtNLM"/>
    </source>
</evidence>
<feature type="compositionally biased region" description="Acidic residues" evidence="1">
    <location>
        <begin position="479"/>
        <end position="494"/>
    </location>
</feature>
<dbReference type="Proteomes" id="UP000266841">
    <property type="component" value="Unassembled WGS sequence"/>
</dbReference>
<feature type="region of interest" description="Disordered" evidence="1">
    <location>
        <begin position="446"/>
        <end position="495"/>
    </location>
</feature>
<feature type="chain" id="PRO_5030172998" description="Leucine-binding protein domain-containing protein" evidence="2">
    <location>
        <begin position="22"/>
        <end position="515"/>
    </location>
</feature>
<dbReference type="AlphaFoldDB" id="K0RKC0"/>
<name>K0RKC0_THAOC</name>
<proteinExistence type="predicted"/>
<accession>K0RKC0</accession>
<evidence type="ECO:0000256" key="1">
    <source>
        <dbReference type="SAM" id="MobiDB-lite"/>
    </source>
</evidence>
<dbReference type="PANTHER" id="PTHR38360:SF1">
    <property type="entry name" value="F12P19.7"/>
    <property type="match status" value="1"/>
</dbReference>
<reference evidence="3 4" key="1">
    <citation type="journal article" date="2012" name="Genome Biol.">
        <title>Genome and low-iron response of an oceanic diatom adapted to chronic iron limitation.</title>
        <authorList>
            <person name="Lommer M."/>
            <person name="Specht M."/>
            <person name="Roy A.S."/>
            <person name="Kraemer L."/>
            <person name="Andreson R."/>
            <person name="Gutowska M.A."/>
            <person name="Wolf J."/>
            <person name="Bergner S.V."/>
            <person name="Schilhabel M.B."/>
            <person name="Klostermeier U.C."/>
            <person name="Beiko R.G."/>
            <person name="Rosenstiel P."/>
            <person name="Hippler M."/>
            <person name="Laroche J."/>
        </authorList>
    </citation>
    <scope>NUCLEOTIDE SEQUENCE [LARGE SCALE GENOMIC DNA]</scope>
    <source>
        <strain evidence="3 4">CCMP1005</strain>
    </source>
</reference>
<organism evidence="3 4">
    <name type="scientific">Thalassiosira oceanica</name>
    <name type="common">Marine diatom</name>
    <dbReference type="NCBI Taxonomy" id="159749"/>
    <lineage>
        <taxon>Eukaryota</taxon>
        <taxon>Sar</taxon>
        <taxon>Stramenopiles</taxon>
        <taxon>Ochrophyta</taxon>
        <taxon>Bacillariophyta</taxon>
        <taxon>Coscinodiscophyceae</taxon>
        <taxon>Thalassiosirophycidae</taxon>
        <taxon>Thalassiosirales</taxon>
        <taxon>Thalassiosiraceae</taxon>
        <taxon>Thalassiosira</taxon>
    </lineage>
</organism>
<keyword evidence="2" id="KW-0732">Signal</keyword>
<evidence type="ECO:0000313" key="3">
    <source>
        <dbReference type="EMBL" id="EJK52684.1"/>
    </source>
</evidence>
<dbReference type="PANTHER" id="PTHR38360">
    <property type="entry name" value="OS03G0120000 PROTEIN"/>
    <property type="match status" value="1"/>
</dbReference>
<protein>
    <recommendedName>
        <fullName evidence="5">Leucine-binding protein domain-containing protein</fullName>
    </recommendedName>
</protein>
<dbReference type="OMA" id="YFEDESW"/>
<dbReference type="EMBL" id="AGNL01039393">
    <property type="protein sequence ID" value="EJK52684.1"/>
    <property type="molecule type" value="Genomic_DNA"/>
</dbReference>
<gene>
    <name evidence="3" type="ORF">THAOC_28013</name>
</gene>
<dbReference type="eggNOG" id="ENOG502TM0D">
    <property type="taxonomic scope" value="Eukaryota"/>
</dbReference>